<dbReference type="InterPro" id="IPR030994">
    <property type="entry name" value="DDR_dom"/>
</dbReference>
<feature type="binding site" evidence="2">
    <location>
        <begin position="558"/>
        <end position="559"/>
    </location>
    <ligand>
        <name>ATP</name>
        <dbReference type="ChEBI" id="CHEBI:30616"/>
    </ligand>
</feature>
<dbReference type="Gene3D" id="2.40.50.140">
    <property type="entry name" value="Nucleic acid-binding proteins"/>
    <property type="match status" value="1"/>
</dbReference>
<organism evidence="5 6">
    <name type="scientific">Carnobacterium alterfunditum</name>
    <dbReference type="NCBI Taxonomy" id="28230"/>
    <lineage>
        <taxon>Bacteria</taxon>
        <taxon>Bacillati</taxon>
        <taxon>Bacillota</taxon>
        <taxon>Bacilli</taxon>
        <taxon>Lactobacillales</taxon>
        <taxon>Carnobacteriaceae</taxon>
        <taxon>Carnobacterium</taxon>
    </lineage>
</organism>
<keyword evidence="1" id="KW-0460">Magnesium</keyword>
<dbReference type="Proteomes" id="UP000184758">
    <property type="component" value="Unassembled WGS sequence"/>
</dbReference>
<feature type="binding site" evidence="1">
    <location>
        <position position="105"/>
    </location>
    <ligand>
        <name>Mg(2+)</name>
        <dbReference type="ChEBI" id="CHEBI:18420"/>
    </ligand>
</feature>
<sequence>MEKIIGVDIGNSSTEVALADVSPNGDVSFIDSAIVPTTGIKGTKKNLLGIKSAIETLVSKTNISIADVDLIRINEATPVIGDVAMETITETIITESTMIGHNPKTPGGLGLGVGYTVNLVNLYDQKNQTKDYIVIVPKDVDFGDAANLINLYVKYGYKITGSILQGDDGVLINNRLENKIPIVDEVAYIDKIPQMMLAAVEVAGKGKAISQLSNPYGIATVFNLNSDETKNIVPVARALIGNRSAVVIKTPKGDVKERIIPAGTLIIEGDKYTSEIGVSEGAEKIMSIISSFKAIENITGEAGTNMGGMLELVRQTMSELTNKQISEIFIKDLLAVNTFVPIDVKGGLAGEIYMEQAVGIASMVKSDRLQMILIADEIQKQFNIQVEVGGAEAEAAILGALTTAGTNKPLAILDLGAGSTDASIIDPSDRITSIHLAGAGDMVTMLINSELGIEDQYLAEDIKRYPLAKVESLFHIRHEDGTVEFFDKVLPANIFAKTVVVKPDGFVPVPGDLSIEKIKLVRQTAKKRVFVTNAIRALRHVSPTGNIRDIPFVVIVGGSAIDFEIPQMVTEELSHYSLVAGQGNIRGIEGPRNAVATGLILSYARSRRKKA</sequence>
<protein>
    <submittedName>
        <fullName evidence="5">Diol dehydratase reactivase alpha subunit</fullName>
    </submittedName>
</protein>
<dbReference type="Gene3D" id="3.30.420.40">
    <property type="match status" value="2"/>
</dbReference>
<dbReference type="PIRSF" id="PIRSF011502">
    <property type="entry name" value="DdrA_PduG"/>
    <property type="match status" value="1"/>
</dbReference>
<dbReference type="Gene3D" id="3.90.470.30">
    <property type="match status" value="1"/>
</dbReference>
<feature type="binding site" evidence="1">
    <location>
        <position position="184"/>
    </location>
    <ligand>
        <name>Mg(2+)</name>
        <dbReference type="ChEBI" id="CHEBI:18420"/>
    </ligand>
</feature>
<dbReference type="InterPro" id="IPR028975">
    <property type="entry name" value="DDRA_swiveling_dom_sf"/>
</dbReference>
<dbReference type="RefSeq" id="WP_034546866.1">
    <property type="nucleotide sequence ID" value="NZ_FSRN01000001.1"/>
</dbReference>
<keyword evidence="6" id="KW-1185">Reference proteome</keyword>
<keyword evidence="2" id="KW-0067">ATP-binding</keyword>
<feature type="domain" description="DD-reactivating factor swiveling" evidence="4">
    <location>
        <begin position="93"/>
        <end position="255"/>
    </location>
</feature>
<feature type="binding site" evidence="2">
    <location>
        <begin position="460"/>
        <end position="463"/>
    </location>
    <ligand>
        <name>ATP</name>
        <dbReference type="ChEBI" id="CHEBI:30616"/>
    </ligand>
</feature>
<dbReference type="Gene3D" id="3.50.30.70">
    <property type="entry name" value="Swiveling domain of dehydratase reactivase alpha subunit"/>
    <property type="match status" value="1"/>
</dbReference>
<keyword evidence="2" id="KW-0547">Nucleotide-binding</keyword>
<evidence type="ECO:0000259" key="3">
    <source>
        <dbReference type="Pfam" id="PF08841"/>
    </source>
</evidence>
<dbReference type="SUPFAM" id="SSF82317">
    <property type="entry name" value="Swiveling domain of dehydratase reactivase alpha subunit"/>
    <property type="match status" value="1"/>
</dbReference>
<feature type="domain" description="Diol dehydratase reactivase ATPase-like" evidence="3">
    <location>
        <begin position="276"/>
        <end position="603"/>
    </location>
</feature>
<dbReference type="SUPFAM" id="SSF53067">
    <property type="entry name" value="Actin-like ATPase domain"/>
    <property type="match status" value="2"/>
</dbReference>
<evidence type="ECO:0000256" key="1">
    <source>
        <dbReference type="PIRSR" id="PIRSR011502-1"/>
    </source>
</evidence>
<evidence type="ECO:0000313" key="5">
    <source>
        <dbReference type="EMBL" id="SIN89075.1"/>
    </source>
</evidence>
<evidence type="ECO:0000256" key="2">
    <source>
        <dbReference type="PIRSR" id="PIRSR011502-2"/>
    </source>
</evidence>
<dbReference type="InterPro" id="IPR012340">
    <property type="entry name" value="NA-bd_OB-fold"/>
</dbReference>
<gene>
    <name evidence="5" type="ORF">SAMN05878443_0334</name>
</gene>
<dbReference type="GO" id="GO:0046872">
    <property type="term" value="F:metal ion binding"/>
    <property type="evidence" value="ECO:0007669"/>
    <property type="project" value="UniProtKB-KW"/>
</dbReference>
<feature type="binding site" evidence="2">
    <location>
        <position position="592"/>
    </location>
    <ligand>
        <name>ATP</name>
        <dbReference type="ChEBI" id="CHEBI:30616"/>
    </ligand>
</feature>
<evidence type="ECO:0000313" key="6">
    <source>
        <dbReference type="Proteomes" id="UP000184758"/>
    </source>
</evidence>
<dbReference type="GO" id="GO:0005524">
    <property type="term" value="F:ATP binding"/>
    <property type="evidence" value="ECO:0007669"/>
    <property type="project" value="UniProtKB-KW"/>
</dbReference>
<evidence type="ECO:0000259" key="4">
    <source>
        <dbReference type="Pfam" id="PF18427"/>
    </source>
</evidence>
<dbReference type="NCBIfam" id="TIGR04491">
    <property type="entry name" value="reactive_PduG"/>
    <property type="match status" value="1"/>
</dbReference>
<dbReference type="Pfam" id="PF18427">
    <property type="entry name" value="DDR_swiveling"/>
    <property type="match status" value="1"/>
</dbReference>
<dbReference type="eggNOG" id="COG0849">
    <property type="taxonomic scope" value="Bacteria"/>
</dbReference>
<accession>A0A1N6F1B8</accession>
<dbReference type="InterPro" id="IPR040916">
    <property type="entry name" value="DDR_swiveling"/>
</dbReference>
<dbReference type="InterPro" id="IPR009191">
    <property type="entry name" value="DDRA"/>
</dbReference>
<dbReference type="AlphaFoldDB" id="A0A1N6F1B8"/>
<dbReference type="STRING" id="28230.SAMN05878443_0334"/>
<dbReference type="OrthoDB" id="4676896at2"/>
<keyword evidence="1" id="KW-0479">Metal-binding</keyword>
<feature type="binding site" evidence="2">
    <location>
        <begin position="11"/>
        <end position="13"/>
    </location>
    <ligand>
        <name>ATP</name>
        <dbReference type="ChEBI" id="CHEBI:30616"/>
    </ligand>
</feature>
<dbReference type="InterPro" id="IPR043129">
    <property type="entry name" value="ATPase_NBD"/>
</dbReference>
<dbReference type="EMBL" id="FSRN01000001">
    <property type="protein sequence ID" value="SIN89075.1"/>
    <property type="molecule type" value="Genomic_DNA"/>
</dbReference>
<dbReference type="Pfam" id="PF08841">
    <property type="entry name" value="DDR"/>
    <property type="match status" value="1"/>
</dbReference>
<feature type="binding site" evidence="1">
    <location>
        <position position="167"/>
    </location>
    <ligand>
        <name>Mg(2+)</name>
        <dbReference type="ChEBI" id="CHEBI:18420"/>
    </ligand>
</feature>
<proteinExistence type="predicted"/>
<name>A0A1N6F1B8_9LACT</name>
<reference evidence="6" key="1">
    <citation type="submission" date="2016-11" db="EMBL/GenBank/DDBJ databases">
        <authorList>
            <person name="Varghese N."/>
            <person name="Submissions S."/>
        </authorList>
    </citation>
    <scope>NUCLEOTIDE SEQUENCE [LARGE SCALE GENOMIC DNA]</scope>
    <source>
        <strain evidence="6">313</strain>
    </source>
</reference>